<dbReference type="PANTHER" id="PTHR46023">
    <property type="entry name" value="LIPASE CLASS 3 PROTEIN-LIKE"/>
    <property type="match status" value="1"/>
</dbReference>
<protein>
    <submittedName>
        <fullName evidence="1">Uncharacterized protein</fullName>
    </submittedName>
</protein>
<dbReference type="SUPFAM" id="SSF56808">
    <property type="entry name" value="Ribosomal protein L1"/>
    <property type="match status" value="1"/>
</dbReference>
<evidence type="ECO:0000313" key="2">
    <source>
        <dbReference type="Proteomes" id="UP000007305"/>
    </source>
</evidence>
<proteinExistence type="predicted"/>
<evidence type="ECO:0000313" key="1">
    <source>
        <dbReference type="EnsemblPlants" id="Zm00001eb375330_P001"/>
    </source>
</evidence>
<dbReference type="Proteomes" id="UP000007305">
    <property type="component" value="Chromosome 9"/>
</dbReference>
<reference evidence="1" key="2">
    <citation type="submission" date="2019-07" db="EMBL/GenBank/DDBJ databases">
        <authorList>
            <person name="Seetharam A."/>
            <person name="Woodhouse M."/>
            <person name="Cannon E."/>
        </authorList>
    </citation>
    <scope>NUCLEOTIDE SEQUENCE [LARGE SCALE GENOMIC DNA]</scope>
    <source>
        <strain evidence="1">cv. B73</strain>
    </source>
</reference>
<dbReference type="InParanoid" id="A0A804R1R3"/>
<dbReference type="Gene3D" id="3.30.190.20">
    <property type="match status" value="1"/>
</dbReference>
<name>A0A804R1R3_MAIZE</name>
<dbReference type="PANTHER" id="PTHR46023:SF2">
    <property type="entry name" value="LIPASE FAMILY PROTEIN, EXPRESSED"/>
    <property type="match status" value="1"/>
</dbReference>
<keyword evidence="2" id="KW-1185">Reference proteome</keyword>
<accession>A0A804R1R3</accession>
<sequence>MAWVDMSDCFCFHLWNAWEDASNGEVVVVGSCVTDGNLQHEYSGNDCLQLKGHQTYTEVSSLLEHLKLCMFFSKKSFLAFLKFGGYKQEDILIHKAKARLMQSSFALVCDKRTKCLLLFIRGAISTKERLTAATSAEVPFHHIILSEGKISNVVLGKLQSEVLKDAISQIVQDANKNRKFTETVELQISLKNCNPQKDKRFSGSVKLPHIPRPKMKRAVAMTRAVAMEMPAASA</sequence>
<dbReference type="Gramene" id="Zm00001eb375330_T001">
    <property type="protein sequence ID" value="Zm00001eb375330_P001"/>
    <property type="gene ID" value="Zm00001eb375330"/>
</dbReference>
<dbReference type="AlphaFoldDB" id="A0A804R1R3"/>
<dbReference type="EnsemblPlants" id="Zm00001eb375330_T001">
    <property type="protein sequence ID" value="Zm00001eb375330_P001"/>
    <property type="gene ID" value="Zm00001eb375330"/>
</dbReference>
<organism evidence="1 2">
    <name type="scientific">Zea mays</name>
    <name type="common">Maize</name>
    <dbReference type="NCBI Taxonomy" id="4577"/>
    <lineage>
        <taxon>Eukaryota</taxon>
        <taxon>Viridiplantae</taxon>
        <taxon>Streptophyta</taxon>
        <taxon>Embryophyta</taxon>
        <taxon>Tracheophyta</taxon>
        <taxon>Spermatophyta</taxon>
        <taxon>Magnoliopsida</taxon>
        <taxon>Liliopsida</taxon>
        <taxon>Poales</taxon>
        <taxon>Poaceae</taxon>
        <taxon>PACMAD clade</taxon>
        <taxon>Panicoideae</taxon>
        <taxon>Andropogonodae</taxon>
        <taxon>Andropogoneae</taxon>
        <taxon>Tripsacinae</taxon>
        <taxon>Zea</taxon>
    </lineage>
</organism>
<reference evidence="1" key="3">
    <citation type="submission" date="2021-05" db="UniProtKB">
        <authorList>
            <consortium name="EnsemblPlants"/>
        </authorList>
    </citation>
    <scope>IDENTIFICATION</scope>
    <source>
        <strain evidence="1">cv. B73</strain>
    </source>
</reference>
<reference evidence="2" key="1">
    <citation type="journal article" date="2009" name="Science">
        <title>The B73 maize genome: complexity, diversity, and dynamics.</title>
        <authorList>
            <person name="Schnable P.S."/>
            <person name="Ware D."/>
            <person name="Fulton R.S."/>
            <person name="Stein J.C."/>
            <person name="Wei F."/>
            <person name="Pasternak S."/>
            <person name="Liang C."/>
            <person name="Zhang J."/>
            <person name="Fulton L."/>
            <person name="Graves T.A."/>
            <person name="Minx P."/>
            <person name="Reily A.D."/>
            <person name="Courtney L."/>
            <person name="Kruchowski S.S."/>
            <person name="Tomlinson C."/>
            <person name="Strong C."/>
            <person name="Delehaunty K."/>
            <person name="Fronick C."/>
            <person name="Courtney B."/>
            <person name="Rock S.M."/>
            <person name="Belter E."/>
            <person name="Du F."/>
            <person name="Kim K."/>
            <person name="Abbott R.M."/>
            <person name="Cotton M."/>
            <person name="Levy A."/>
            <person name="Marchetto P."/>
            <person name="Ochoa K."/>
            <person name="Jackson S.M."/>
            <person name="Gillam B."/>
            <person name="Chen W."/>
            <person name="Yan L."/>
            <person name="Higginbotham J."/>
            <person name="Cardenas M."/>
            <person name="Waligorski J."/>
            <person name="Applebaum E."/>
            <person name="Phelps L."/>
            <person name="Falcone J."/>
            <person name="Kanchi K."/>
            <person name="Thane T."/>
            <person name="Scimone A."/>
            <person name="Thane N."/>
            <person name="Henke J."/>
            <person name="Wang T."/>
            <person name="Ruppert J."/>
            <person name="Shah N."/>
            <person name="Rotter K."/>
            <person name="Hodges J."/>
            <person name="Ingenthron E."/>
            <person name="Cordes M."/>
            <person name="Kohlberg S."/>
            <person name="Sgro J."/>
            <person name="Delgado B."/>
            <person name="Mead K."/>
            <person name="Chinwalla A."/>
            <person name="Leonard S."/>
            <person name="Crouse K."/>
            <person name="Collura K."/>
            <person name="Kudrna D."/>
            <person name="Currie J."/>
            <person name="He R."/>
            <person name="Angelova A."/>
            <person name="Rajasekar S."/>
            <person name="Mueller T."/>
            <person name="Lomeli R."/>
            <person name="Scara G."/>
            <person name="Ko A."/>
            <person name="Delaney K."/>
            <person name="Wissotski M."/>
            <person name="Lopez G."/>
            <person name="Campos D."/>
            <person name="Braidotti M."/>
            <person name="Ashley E."/>
            <person name="Golser W."/>
            <person name="Kim H."/>
            <person name="Lee S."/>
            <person name="Lin J."/>
            <person name="Dujmic Z."/>
            <person name="Kim W."/>
            <person name="Talag J."/>
            <person name="Zuccolo A."/>
            <person name="Fan C."/>
            <person name="Sebastian A."/>
            <person name="Kramer M."/>
            <person name="Spiegel L."/>
            <person name="Nascimento L."/>
            <person name="Zutavern T."/>
            <person name="Miller B."/>
            <person name="Ambroise C."/>
            <person name="Muller S."/>
            <person name="Spooner W."/>
            <person name="Narechania A."/>
            <person name="Ren L."/>
            <person name="Wei S."/>
            <person name="Kumari S."/>
            <person name="Faga B."/>
            <person name="Levy M.J."/>
            <person name="McMahan L."/>
            <person name="Van Buren P."/>
            <person name="Vaughn M.W."/>
            <person name="Ying K."/>
            <person name="Yeh C.-T."/>
            <person name="Emrich S.J."/>
            <person name="Jia Y."/>
            <person name="Kalyanaraman A."/>
            <person name="Hsia A.-P."/>
            <person name="Barbazuk W.B."/>
            <person name="Baucom R.S."/>
            <person name="Brutnell T.P."/>
            <person name="Carpita N.C."/>
            <person name="Chaparro C."/>
            <person name="Chia J.-M."/>
            <person name="Deragon J.-M."/>
            <person name="Estill J.C."/>
            <person name="Fu Y."/>
            <person name="Jeddeloh J.A."/>
            <person name="Han Y."/>
            <person name="Lee H."/>
            <person name="Li P."/>
            <person name="Lisch D.R."/>
            <person name="Liu S."/>
            <person name="Liu Z."/>
            <person name="Nagel D.H."/>
            <person name="McCann M.C."/>
            <person name="SanMiguel P."/>
            <person name="Myers A.M."/>
            <person name="Nettleton D."/>
            <person name="Nguyen J."/>
            <person name="Penning B.W."/>
            <person name="Ponnala L."/>
            <person name="Schneider K.L."/>
            <person name="Schwartz D.C."/>
            <person name="Sharma A."/>
            <person name="Soderlund C."/>
            <person name="Springer N.M."/>
            <person name="Sun Q."/>
            <person name="Wang H."/>
            <person name="Waterman M."/>
            <person name="Westerman R."/>
            <person name="Wolfgruber T.K."/>
            <person name="Yang L."/>
            <person name="Yu Y."/>
            <person name="Zhang L."/>
            <person name="Zhou S."/>
            <person name="Zhu Q."/>
            <person name="Bennetzen J.L."/>
            <person name="Dawe R.K."/>
            <person name="Jiang J."/>
            <person name="Jiang N."/>
            <person name="Presting G.G."/>
            <person name="Wessler S.R."/>
            <person name="Aluru S."/>
            <person name="Martienssen R.A."/>
            <person name="Clifton S.W."/>
            <person name="McCombie W.R."/>
            <person name="Wing R.A."/>
            <person name="Wilson R.K."/>
        </authorList>
    </citation>
    <scope>NUCLEOTIDE SEQUENCE [LARGE SCALE GENOMIC DNA]</scope>
    <source>
        <strain evidence="2">cv. B73</strain>
    </source>
</reference>
<dbReference type="InterPro" id="IPR023674">
    <property type="entry name" value="Ribosomal_uL1-like"/>
</dbReference>